<gene>
    <name evidence="1" type="ORF">HKBW3S42_00523</name>
</gene>
<reference evidence="1 2" key="1">
    <citation type="journal article" date="2020" name="Front. Microbiol.">
        <title>Single-cell genomics of novel Actinobacteria with the Wood-Ljungdahl pathway discovered in a serpentinizing system.</title>
        <authorList>
            <person name="Merino N."/>
            <person name="Kawai M."/>
            <person name="Boyd E.S."/>
            <person name="Colman D.R."/>
            <person name="McGlynn S.E."/>
            <person name="Nealson K.H."/>
            <person name="Kurokawa K."/>
            <person name="Hongoh Y."/>
        </authorList>
    </citation>
    <scope>NUCLEOTIDE SEQUENCE [LARGE SCALE GENOMIC DNA]</scope>
    <source>
        <strain evidence="1 2">S42</strain>
    </source>
</reference>
<accession>A0A6V8PIX4</accession>
<dbReference type="AlphaFoldDB" id="A0A6V8PIX4"/>
<organism evidence="1 2">
    <name type="scientific">Candidatus Hakubella thermalkaliphila</name>
    <dbReference type="NCBI Taxonomy" id="2754717"/>
    <lineage>
        <taxon>Bacteria</taxon>
        <taxon>Bacillati</taxon>
        <taxon>Actinomycetota</taxon>
        <taxon>Actinomycetota incertae sedis</taxon>
        <taxon>Candidatus Hakubellales</taxon>
        <taxon>Candidatus Hakubellaceae</taxon>
        <taxon>Candidatus Hakubella</taxon>
    </lineage>
</organism>
<evidence type="ECO:0000313" key="2">
    <source>
        <dbReference type="Proteomes" id="UP000568877"/>
    </source>
</evidence>
<proteinExistence type="predicted"/>
<dbReference type="Proteomes" id="UP000568877">
    <property type="component" value="Unassembled WGS sequence"/>
</dbReference>
<evidence type="ECO:0000313" key="1">
    <source>
        <dbReference type="EMBL" id="GFP32218.1"/>
    </source>
</evidence>
<name>A0A6V8PIX4_9ACTN</name>
<comment type="caution">
    <text evidence="1">The sequence shown here is derived from an EMBL/GenBank/DDBJ whole genome shotgun (WGS) entry which is preliminary data.</text>
</comment>
<sequence length="39" mass="4436">MGDSFKEARRIESIQEVIATGYETKEVDRWKFCISGVVG</sequence>
<dbReference type="EMBL" id="BLSA01000044">
    <property type="protein sequence ID" value="GFP32218.1"/>
    <property type="molecule type" value="Genomic_DNA"/>
</dbReference>
<protein>
    <submittedName>
        <fullName evidence="1">Uncharacterized protein</fullName>
    </submittedName>
</protein>